<evidence type="ECO:0000313" key="7">
    <source>
        <dbReference type="Proteomes" id="UP001610446"/>
    </source>
</evidence>
<keyword evidence="3" id="KW-0862">Zinc</keyword>
<feature type="domain" description="CENP-V/GFA" evidence="5">
    <location>
        <begin position="2"/>
        <end position="116"/>
    </location>
</feature>
<accession>A0ABR4JPS2</accession>
<gene>
    <name evidence="6" type="ORF">BJY01DRAFT_249261</name>
</gene>
<dbReference type="Proteomes" id="UP001610446">
    <property type="component" value="Unassembled WGS sequence"/>
</dbReference>
<evidence type="ECO:0000313" key="6">
    <source>
        <dbReference type="EMBL" id="KAL2842025.1"/>
    </source>
</evidence>
<organism evidence="6 7">
    <name type="scientific">Aspergillus pseudoustus</name>
    <dbReference type="NCBI Taxonomy" id="1810923"/>
    <lineage>
        <taxon>Eukaryota</taxon>
        <taxon>Fungi</taxon>
        <taxon>Dikarya</taxon>
        <taxon>Ascomycota</taxon>
        <taxon>Pezizomycotina</taxon>
        <taxon>Eurotiomycetes</taxon>
        <taxon>Eurotiomycetidae</taxon>
        <taxon>Eurotiales</taxon>
        <taxon>Aspergillaceae</taxon>
        <taxon>Aspergillus</taxon>
        <taxon>Aspergillus subgen. Nidulantes</taxon>
    </lineage>
</organism>
<dbReference type="Gene3D" id="3.90.1590.10">
    <property type="entry name" value="glutathione-dependent formaldehyde- activating enzyme (gfa)"/>
    <property type="match status" value="1"/>
</dbReference>
<evidence type="ECO:0000256" key="3">
    <source>
        <dbReference type="ARBA" id="ARBA00022833"/>
    </source>
</evidence>
<dbReference type="InterPro" id="IPR011057">
    <property type="entry name" value="Mss4-like_sf"/>
</dbReference>
<keyword evidence="7" id="KW-1185">Reference proteome</keyword>
<evidence type="ECO:0000256" key="2">
    <source>
        <dbReference type="ARBA" id="ARBA00022723"/>
    </source>
</evidence>
<reference evidence="6 7" key="1">
    <citation type="submission" date="2024-07" db="EMBL/GenBank/DDBJ databases">
        <title>Section-level genome sequencing and comparative genomics of Aspergillus sections Usti and Cavernicolus.</title>
        <authorList>
            <consortium name="Lawrence Berkeley National Laboratory"/>
            <person name="Nybo J.L."/>
            <person name="Vesth T.C."/>
            <person name="Theobald S."/>
            <person name="Frisvad J.C."/>
            <person name="Larsen T.O."/>
            <person name="Kjaerboelling I."/>
            <person name="Rothschild-Mancinelli K."/>
            <person name="Lyhne E.K."/>
            <person name="Kogle M.E."/>
            <person name="Barry K."/>
            <person name="Clum A."/>
            <person name="Na H."/>
            <person name="Ledsgaard L."/>
            <person name="Lin J."/>
            <person name="Lipzen A."/>
            <person name="Kuo A."/>
            <person name="Riley R."/>
            <person name="Mondo S."/>
            <person name="Labutti K."/>
            <person name="Haridas S."/>
            <person name="Pangalinan J."/>
            <person name="Salamov A.A."/>
            <person name="Simmons B.A."/>
            <person name="Magnuson J.K."/>
            <person name="Chen J."/>
            <person name="Drula E."/>
            <person name="Henrissat B."/>
            <person name="Wiebenga A."/>
            <person name="Lubbers R.J."/>
            <person name="Gomes A.C."/>
            <person name="Makela M.R."/>
            <person name="Stajich J."/>
            <person name="Grigoriev I.V."/>
            <person name="Mortensen U.H."/>
            <person name="De Vries R.P."/>
            <person name="Baker S.E."/>
            <person name="Andersen M.R."/>
        </authorList>
    </citation>
    <scope>NUCLEOTIDE SEQUENCE [LARGE SCALE GENOMIC DNA]</scope>
    <source>
        <strain evidence="6 7">CBS 123904</strain>
    </source>
</reference>
<proteinExistence type="inferred from homology"/>
<dbReference type="PANTHER" id="PTHR33337:SF30">
    <property type="entry name" value="DUF636 DOMAIN PROTEIN (AFU_ORTHOLOGUE AFUA_1G03180)"/>
    <property type="match status" value="1"/>
</dbReference>
<dbReference type="Pfam" id="PF04828">
    <property type="entry name" value="GFA"/>
    <property type="match status" value="1"/>
</dbReference>
<dbReference type="SUPFAM" id="SSF51316">
    <property type="entry name" value="Mss4-like"/>
    <property type="match status" value="1"/>
</dbReference>
<keyword evidence="4" id="KW-0456">Lyase</keyword>
<dbReference type="PANTHER" id="PTHR33337">
    <property type="entry name" value="GFA DOMAIN-CONTAINING PROTEIN"/>
    <property type="match status" value="1"/>
</dbReference>
<evidence type="ECO:0000256" key="4">
    <source>
        <dbReference type="ARBA" id="ARBA00023239"/>
    </source>
</evidence>
<evidence type="ECO:0000256" key="1">
    <source>
        <dbReference type="ARBA" id="ARBA00005495"/>
    </source>
</evidence>
<dbReference type="InterPro" id="IPR006913">
    <property type="entry name" value="CENP-V/GFA"/>
</dbReference>
<keyword evidence="2" id="KW-0479">Metal-binding</keyword>
<protein>
    <submittedName>
        <fullName evidence="6">Mss4-like protein</fullName>
    </submittedName>
</protein>
<comment type="similarity">
    <text evidence="1">Belongs to the Gfa family.</text>
</comment>
<dbReference type="PROSITE" id="PS51891">
    <property type="entry name" value="CENP_V_GFA"/>
    <property type="match status" value="1"/>
</dbReference>
<name>A0ABR4JPS2_9EURO</name>
<sequence length="136" mass="14588">MPDGRCLCGEIQVSFTGDPALQALCHCTDCRRISGSAFSTNALIPDANFTLVRGSPKVFEKVGEESGLPIRSFFCGNCGTTCFREGGAFPGVKILKAGILQAFSEEVRPVLEGFVDRRVPWVAALEVTRGVSNWGS</sequence>
<comment type="caution">
    <text evidence="6">The sequence shown here is derived from an EMBL/GenBank/DDBJ whole genome shotgun (WGS) entry which is preliminary data.</text>
</comment>
<evidence type="ECO:0000259" key="5">
    <source>
        <dbReference type="PROSITE" id="PS51891"/>
    </source>
</evidence>
<dbReference type="EMBL" id="JBFXLU010000103">
    <property type="protein sequence ID" value="KAL2842025.1"/>
    <property type="molecule type" value="Genomic_DNA"/>
</dbReference>